<accession>A0A2Y9BPG3</accession>
<name>A0A2Y9BPG3_9FIRM</name>
<sequence>MSKKLVAYFSASGVTEGVAKKLAEAAEADLYEIKPEKPYTRADLNWNDQNSRSSVEMKNPASRPAIATEVQDMEQYETIFVGFPVWWYVAPTIINTFLESYDFAGKNIILFATSGGSGLGNSQKNLEACVADTAKWIPGKRFSGSVSVEELTRWISGLAL</sequence>
<feature type="domain" description="Flavodoxin-like" evidence="1">
    <location>
        <begin position="3"/>
        <end position="156"/>
    </location>
</feature>
<dbReference type="OrthoDB" id="9806505at2"/>
<evidence type="ECO:0000313" key="2">
    <source>
        <dbReference type="EMBL" id="PWJ21548.1"/>
    </source>
</evidence>
<dbReference type="RefSeq" id="WP_109733589.1">
    <property type="nucleotide sequence ID" value="NZ_BAAACK010000002.1"/>
</dbReference>
<comment type="caution">
    <text evidence="2">The sequence shown here is derived from an EMBL/GenBank/DDBJ whole genome shotgun (WGS) entry which is preliminary data.</text>
</comment>
<reference evidence="2 3" key="1">
    <citation type="submission" date="2018-05" db="EMBL/GenBank/DDBJ databases">
        <title>The Hungate 1000. A catalogue of reference genomes from the rumen microbiome.</title>
        <authorList>
            <person name="Kelly W."/>
        </authorList>
    </citation>
    <scope>NUCLEOTIDE SEQUENCE [LARGE SCALE GENOMIC DNA]</scope>
    <source>
        <strain evidence="2 3">NLAE-zl-C242</strain>
    </source>
</reference>
<dbReference type="Gene3D" id="3.40.50.360">
    <property type="match status" value="1"/>
</dbReference>
<keyword evidence="3" id="KW-1185">Reference proteome</keyword>
<evidence type="ECO:0000313" key="3">
    <source>
        <dbReference type="Proteomes" id="UP000245845"/>
    </source>
</evidence>
<proteinExistence type="predicted"/>
<dbReference type="AlphaFoldDB" id="A0A2Y9BPG3"/>
<dbReference type="GO" id="GO:0016651">
    <property type="term" value="F:oxidoreductase activity, acting on NAD(P)H"/>
    <property type="evidence" value="ECO:0007669"/>
    <property type="project" value="UniProtKB-ARBA"/>
</dbReference>
<evidence type="ECO:0000259" key="1">
    <source>
        <dbReference type="Pfam" id="PF12682"/>
    </source>
</evidence>
<dbReference type="PANTHER" id="PTHR39201">
    <property type="entry name" value="EXPORTED PROTEIN-RELATED"/>
    <property type="match status" value="1"/>
</dbReference>
<dbReference type="Proteomes" id="UP000245845">
    <property type="component" value="Unassembled WGS sequence"/>
</dbReference>
<dbReference type="NCBIfam" id="NF005501">
    <property type="entry name" value="PRK07116.1"/>
    <property type="match status" value="1"/>
</dbReference>
<dbReference type="InterPro" id="IPR008254">
    <property type="entry name" value="Flavodoxin/NO_synth"/>
</dbReference>
<dbReference type="InterPro" id="IPR029039">
    <property type="entry name" value="Flavoprotein-like_sf"/>
</dbReference>
<dbReference type="SUPFAM" id="SSF52218">
    <property type="entry name" value="Flavoproteins"/>
    <property type="match status" value="1"/>
</dbReference>
<gene>
    <name evidence="2" type="ORF">A8806_11938</name>
</gene>
<organism evidence="2 3">
    <name type="scientific">Faecalicatena orotica</name>
    <dbReference type="NCBI Taxonomy" id="1544"/>
    <lineage>
        <taxon>Bacteria</taxon>
        <taxon>Bacillati</taxon>
        <taxon>Bacillota</taxon>
        <taxon>Clostridia</taxon>
        <taxon>Lachnospirales</taxon>
        <taxon>Lachnospiraceae</taxon>
        <taxon>Faecalicatena</taxon>
    </lineage>
</organism>
<dbReference type="GO" id="GO:0010181">
    <property type="term" value="F:FMN binding"/>
    <property type="evidence" value="ECO:0007669"/>
    <property type="project" value="InterPro"/>
</dbReference>
<dbReference type="PANTHER" id="PTHR39201:SF1">
    <property type="entry name" value="FLAVODOXIN-LIKE DOMAIN-CONTAINING PROTEIN"/>
    <property type="match status" value="1"/>
</dbReference>
<protein>
    <submittedName>
        <fullName evidence="2">Flavodoxin-like protein</fullName>
    </submittedName>
</protein>
<dbReference type="EMBL" id="QGDL01000019">
    <property type="protein sequence ID" value="PWJ21548.1"/>
    <property type="molecule type" value="Genomic_DNA"/>
</dbReference>
<dbReference type="Pfam" id="PF12682">
    <property type="entry name" value="Flavodoxin_4"/>
    <property type="match status" value="1"/>
</dbReference>